<dbReference type="InterPro" id="IPR011032">
    <property type="entry name" value="GroES-like_sf"/>
</dbReference>
<proteinExistence type="inferred from homology"/>
<gene>
    <name evidence="8" type="ORF">K458DRAFT_444666</name>
</gene>
<dbReference type="GO" id="GO:0046872">
    <property type="term" value="F:metal ion binding"/>
    <property type="evidence" value="ECO:0007669"/>
    <property type="project" value="UniProtKB-KW"/>
</dbReference>
<comment type="cofactor">
    <cofactor evidence="1">
        <name>Zn(2+)</name>
        <dbReference type="ChEBI" id="CHEBI:29105"/>
    </cofactor>
</comment>
<sequence>MKAAQWDPVQQKVVVNEVPKPTPGPGQFLIKLASASLCHSDLMSMAMPHTKPITIGHEGAGYIAEMHPSAENRGFNVGDAVGFTYIVNYCDECEGCAVHNNHCLTRESRVQGFNEPGLFAEYANVDASSCIVLPENLPPETSAPMFCGGITAFHCVDSCELQPGEWLTIIGCGGLGQLACQYAKAMGLNVIGIDVNDAILSSVKSQGADAVFNSLTNPEYASEAKAVMDRGPNKGADAVAVFSAADAAYQSAPKLVKLGGVIMVVGLPRNGVTFDALDIARGTYRIRGDSTGVPRRMKKAIDFTAEHNVRPEVEVYGSLDDVNGMVERMKKGEATKRQLVQFV</sequence>
<dbReference type="PANTHER" id="PTHR42940:SF8">
    <property type="entry name" value="VACUOLAR PROTEIN SORTING-ASSOCIATED PROTEIN 11"/>
    <property type="match status" value="1"/>
</dbReference>
<keyword evidence="6" id="KW-0520">NAD</keyword>
<keyword evidence="9" id="KW-1185">Reference proteome</keyword>
<dbReference type="Pfam" id="PF08240">
    <property type="entry name" value="ADH_N"/>
    <property type="match status" value="1"/>
</dbReference>
<dbReference type="InterPro" id="IPR036291">
    <property type="entry name" value="NAD(P)-bd_dom_sf"/>
</dbReference>
<dbReference type="PANTHER" id="PTHR42940">
    <property type="entry name" value="ALCOHOL DEHYDROGENASE 1-RELATED"/>
    <property type="match status" value="1"/>
</dbReference>
<keyword evidence="5" id="KW-0560">Oxidoreductase</keyword>
<protein>
    <submittedName>
        <fullName evidence="8">Alcohol dehydrogenase</fullName>
    </submittedName>
</protein>
<comment type="similarity">
    <text evidence="2">Belongs to the zinc-containing alcohol dehydrogenase family.</text>
</comment>
<dbReference type="SUPFAM" id="SSF50129">
    <property type="entry name" value="GroES-like"/>
    <property type="match status" value="1"/>
</dbReference>
<organism evidence="8 9">
    <name type="scientific">Lentithecium fluviatile CBS 122367</name>
    <dbReference type="NCBI Taxonomy" id="1168545"/>
    <lineage>
        <taxon>Eukaryota</taxon>
        <taxon>Fungi</taxon>
        <taxon>Dikarya</taxon>
        <taxon>Ascomycota</taxon>
        <taxon>Pezizomycotina</taxon>
        <taxon>Dothideomycetes</taxon>
        <taxon>Pleosporomycetidae</taxon>
        <taxon>Pleosporales</taxon>
        <taxon>Massarineae</taxon>
        <taxon>Lentitheciaceae</taxon>
        <taxon>Lentithecium</taxon>
    </lineage>
</organism>
<evidence type="ECO:0000313" key="8">
    <source>
        <dbReference type="EMBL" id="KAF2681428.1"/>
    </source>
</evidence>
<dbReference type="EMBL" id="MU005591">
    <property type="protein sequence ID" value="KAF2681428.1"/>
    <property type="molecule type" value="Genomic_DNA"/>
</dbReference>
<evidence type="ECO:0000313" key="9">
    <source>
        <dbReference type="Proteomes" id="UP000799291"/>
    </source>
</evidence>
<dbReference type="InterPro" id="IPR020843">
    <property type="entry name" value="ER"/>
</dbReference>
<reference evidence="8" key="1">
    <citation type="journal article" date="2020" name="Stud. Mycol.">
        <title>101 Dothideomycetes genomes: a test case for predicting lifestyles and emergence of pathogens.</title>
        <authorList>
            <person name="Haridas S."/>
            <person name="Albert R."/>
            <person name="Binder M."/>
            <person name="Bloem J."/>
            <person name="Labutti K."/>
            <person name="Salamov A."/>
            <person name="Andreopoulos B."/>
            <person name="Baker S."/>
            <person name="Barry K."/>
            <person name="Bills G."/>
            <person name="Bluhm B."/>
            <person name="Cannon C."/>
            <person name="Castanera R."/>
            <person name="Culley D."/>
            <person name="Daum C."/>
            <person name="Ezra D."/>
            <person name="Gonzalez J."/>
            <person name="Henrissat B."/>
            <person name="Kuo A."/>
            <person name="Liang C."/>
            <person name="Lipzen A."/>
            <person name="Lutzoni F."/>
            <person name="Magnuson J."/>
            <person name="Mondo S."/>
            <person name="Nolan M."/>
            <person name="Ohm R."/>
            <person name="Pangilinan J."/>
            <person name="Park H.-J."/>
            <person name="Ramirez L."/>
            <person name="Alfaro M."/>
            <person name="Sun H."/>
            <person name="Tritt A."/>
            <person name="Yoshinaga Y."/>
            <person name="Zwiers L.-H."/>
            <person name="Turgeon B."/>
            <person name="Goodwin S."/>
            <person name="Spatafora J."/>
            <person name="Crous P."/>
            <person name="Grigoriev I."/>
        </authorList>
    </citation>
    <scope>NUCLEOTIDE SEQUENCE</scope>
    <source>
        <strain evidence="8">CBS 122367</strain>
    </source>
</reference>
<evidence type="ECO:0000256" key="1">
    <source>
        <dbReference type="ARBA" id="ARBA00001947"/>
    </source>
</evidence>
<dbReference type="Proteomes" id="UP000799291">
    <property type="component" value="Unassembled WGS sequence"/>
</dbReference>
<evidence type="ECO:0000256" key="5">
    <source>
        <dbReference type="ARBA" id="ARBA00023002"/>
    </source>
</evidence>
<evidence type="ECO:0000256" key="3">
    <source>
        <dbReference type="ARBA" id="ARBA00022723"/>
    </source>
</evidence>
<keyword evidence="3" id="KW-0479">Metal-binding</keyword>
<dbReference type="InterPro" id="IPR013154">
    <property type="entry name" value="ADH-like_N"/>
</dbReference>
<dbReference type="Gene3D" id="3.90.180.10">
    <property type="entry name" value="Medium-chain alcohol dehydrogenases, catalytic domain"/>
    <property type="match status" value="1"/>
</dbReference>
<dbReference type="AlphaFoldDB" id="A0A6G1ITK1"/>
<dbReference type="FunFam" id="3.40.50.720:FF:000039">
    <property type="entry name" value="Alcohol dehydrogenase AdhP"/>
    <property type="match status" value="1"/>
</dbReference>
<dbReference type="SUPFAM" id="SSF51735">
    <property type="entry name" value="NAD(P)-binding Rossmann-fold domains"/>
    <property type="match status" value="1"/>
</dbReference>
<dbReference type="Pfam" id="PF00107">
    <property type="entry name" value="ADH_zinc_N"/>
    <property type="match status" value="1"/>
</dbReference>
<accession>A0A6G1ITK1</accession>
<evidence type="ECO:0000259" key="7">
    <source>
        <dbReference type="SMART" id="SM00829"/>
    </source>
</evidence>
<dbReference type="GO" id="GO:0005737">
    <property type="term" value="C:cytoplasm"/>
    <property type="evidence" value="ECO:0007669"/>
    <property type="project" value="TreeGrafter"/>
</dbReference>
<dbReference type="Gene3D" id="3.40.50.720">
    <property type="entry name" value="NAD(P)-binding Rossmann-like Domain"/>
    <property type="match status" value="1"/>
</dbReference>
<dbReference type="InterPro" id="IPR013149">
    <property type="entry name" value="ADH-like_C"/>
</dbReference>
<evidence type="ECO:0000256" key="4">
    <source>
        <dbReference type="ARBA" id="ARBA00022833"/>
    </source>
</evidence>
<dbReference type="SMART" id="SM00829">
    <property type="entry name" value="PKS_ER"/>
    <property type="match status" value="1"/>
</dbReference>
<evidence type="ECO:0000256" key="2">
    <source>
        <dbReference type="ARBA" id="ARBA00008072"/>
    </source>
</evidence>
<evidence type="ECO:0000256" key="6">
    <source>
        <dbReference type="ARBA" id="ARBA00023027"/>
    </source>
</evidence>
<dbReference type="GO" id="GO:0004022">
    <property type="term" value="F:alcohol dehydrogenase (NAD+) activity"/>
    <property type="evidence" value="ECO:0007669"/>
    <property type="project" value="TreeGrafter"/>
</dbReference>
<feature type="domain" description="Enoyl reductase (ER)" evidence="7">
    <location>
        <begin position="10"/>
        <end position="340"/>
    </location>
</feature>
<name>A0A6G1ITK1_9PLEO</name>
<dbReference type="OrthoDB" id="1879366at2759"/>
<keyword evidence="4" id="KW-0862">Zinc</keyword>